<dbReference type="PROSITE" id="PS00028">
    <property type="entry name" value="ZINC_FINGER_C2H2_1"/>
    <property type="match status" value="1"/>
</dbReference>
<keyword evidence="1" id="KW-0479">Metal-binding</keyword>
<feature type="compositionally biased region" description="Pro residues" evidence="3">
    <location>
        <begin position="536"/>
        <end position="548"/>
    </location>
</feature>
<protein>
    <recommendedName>
        <fullName evidence="4">C2H2-type domain-containing protein</fullName>
    </recommendedName>
</protein>
<keyword evidence="6" id="KW-1185">Reference proteome</keyword>
<feature type="region of interest" description="Disordered" evidence="3">
    <location>
        <begin position="266"/>
        <end position="323"/>
    </location>
</feature>
<keyword evidence="1" id="KW-0863">Zinc-finger</keyword>
<evidence type="ECO:0000256" key="1">
    <source>
        <dbReference type="PROSITE-ProRule" id="PRU00042"/>
    </source>
</evidence>
<accession>A0ABP1DSN9</accession>
<dbReference type="SMART" id="SM00355">
    <property type="entry name" value="ZnF_C2H2"/>
    <property type="match status" value="2"/>
</dbReference>
<evidence type="ECO:0000256" key="2">
    <source>
        <dbReference type="SAM" id="Coils"/>
    </source>
</evidence>
<feature type="compositionally biased region" description="Basic and acidic residues" evidence="3">
    <location>
        <begin position="129"/>
        <end position="139"/>
    </location>
</feature>
<feature type="coiled-coil region" evidence="2">
    <location>
        <begin position="212"/>
        <end position="243"/>
    </location>
</feature>
<keyword evidence="1" id="KW-0862">Zinc</keyword>
<keyword evidence="2" id="KW-0175">Coiled coil</keyword>
<evidence type="ECO:0000259" key="4">
    <source>
        <dbReference type="PROSITE" id="PS50157"/>
    </source>
</evidence>
<dbReference type="Gene3D" id="3.30.160.60">
    <property type="entry name" value="Classic Zinc Finger"/>
    <property type="match status" value="1"/>
</dbReference>
<feature type="region of interest" description="Disordered" evidence="3">
    <location>
        <begin position="1"/>
        <end position="37"/>
    </location>
</feature>
<feature type="domain" description="C2H2-type" evidence="4">
    <location>
        <begin position="40"/>
        <end position="67"/>
    </location>
</feature>
<feature type="compositionally biased region" description="Basic and acidic residues" evidence="3">
    <location>
        <begin position="9"/>
        <end position="19"/>
    </location>
</feature>
<feature type="compositionally biased region" description="Polar residues" evidence="3">
    <location>
        <begin position="302"/>
        <end position="311"/>
    </location>
</feature>
<feature type="region of interest" description="Disordered" evidence="3">
    <location>
        <begin position="340"/>
        <end position="364"/>
    </location>
</feature>
<dbReference type="PROSITE" id="PS50157">
    <property type="entry name" value="ZINC_FINGER_C2H2_2"/>
    <property type="match status" value="1"/>
</dbReference>
<dbReference type="EMBL" id="OZ037949">
    <property type="protein sequence ID" value="CAL1710825.1"/>
    <property type="molecule type" value="Genomic_DNA"/>
</dbReference>
<feature type="region of interest" description="Disordered" evidence="3">
    <location>
        <begin position="129"/>
        <end position="161"/>
    </location>
</feature>
<evidence type="ECO:0000313" key="6">
    <source>
        <dbReference type="Proteomes" id="UP001497453"/>
    </source>
</evidence>
<proteinExistence type="predicted"/>
<dbReference type="Proteomes" id="UP001497453">
    <property type="component" value="Chromosome 6"/>
</dbReference>
<feature type="region of interest" description="Disordered" evidence="3">
    <location>
        <begin position="455"/>
        <end position="571"/>
    </location>
</feature>
<organism evidence="5 6">
    <name type="scientific">Somion occarium</name>
    <dbReference type="NCBI Taxonomy" id="3059160"/>
    <lineage>
        <taxon>Eukaryota</taxon>
        <taxon>Fungi</taxon>
        <taxon>Dikarya</taxon>
        <taxon>Basidiomycota</taxon>
        <taxon>Agaricomycotina</taxon>
        <taxon>Agaricomycetes</taxon>
        <taxon>Polyporales</taxon>
        <taxon>Cerrenaceae</taxon>
        <taxon>Somion</taxon>
    </lineage>
</organism>
<name>A0ABP1DSN9_9APHY</name>
<sequence>MGRHRPHDHGRENNHKSCNEEGCSDTHSTKQKKKAKDRHVHCPICKRRLKRRSDLSRHMLTHLLLRDFYYCPYCHDQDRDDNGDRKYYRQLHNLMSHVRKHVRKQPWTCGIAIGSKVWCTKRFADRTTRHQHRVEAHDDNDYDEDGSVKRADSAPKASAKRRILRGTSDIGRVAGCLYDLHLSGVKDIDFNLPVRGATLHVSPQVGLPYYQVHITEDDVEALEEECDERAEEVENAYKALKRRKSLAKSPMRSTVRHRSRRALISDSDDFYKISGPPGPPSASSSRTATAPWFDDVPDASRSVPSHINSFPSPELPRASSSRLPSISHSYQLIQDRSDPLHTYSYLPPEPSRASSSRLPPSPRLSDVHCSYSPLYSPDTPLEYTLPPLELPCASSSRLPAPRFDDVPHLMYNQFDSYSYPPPQLRPASPYTHAPRSPSLNMTHSDSYRHYNRRVVEDTGGVQRRHLPAPSRSDPLRYYSENVRINSHPYLARRPRPGLTGAFASPPSRALPELPTPPWSPPPVCQGGRRSYAPSPSQSPPRPPPPQPVQCPMKWTDVTRPSLPPNFRGFRK</sequence>
<feature type="compositionally biased region" description="Low complexity" evidence="3">
    <location>
        <begin position="281"/>
        <end position="291"/>
    </location>
</feature>
<dbReference type="InterPro" id="IPR013087">
    <property type="entry name" value="Znf_C2H2_type"/>
</dbReference>
<feature type="compositionally biased region" description="Pro residues" evidence="3">
    <location>
        <begin position="513"/>
        <end position="523"/>
    </location>
</feature>
<gene>
    <name evidence="5" type="ORF">GFSPODELE1_LOCUS8024</name>
</gene>
<evidence type="ECO:0000313" key="5">
    <source>
        <dbReference type="EMBL" id="CAL1710825.1"/>
    </source>
</evidence>
<reference evidence="6" key="1">
    <citation type="submission" date="2024-04" db="EMBL/GenBank/DDBJ databases">
        <authorList>
            <person name="Shaw F."/>
            <person name="Minotto A."/>
        </authorList>
    </citation>
    <scope>NUCLEOTIDE SEQUENCE [LARGE SCALE GENOMIC DNA]</scope>
</reference>
<evidence type="ECO:0000256" key="3">
    <source>
        <dbReference type="SAM" id="MobiDB-lite"/>
    </source>
</evidence>